<dbReference type="EMBL" id="FNUY01000003">
    <property type="protein sequence ID" value="SEG10099.1"/>
    <property type="molecule type" value="Genomic_DNA"/>
</dbReference>
<proteinExistence type="predicted"/>
<keyword evidence="3" id="KW-1185">Reference proteome</keyword>
<gene>
    <name evidence="2" type="ORF">SAMN04488115_103211</name>
</gene>
<protein>
    <recommendedName>
        <fullName evidence="4">Membrane-anchored ribosome-binding protein, inhibits growth in stationary phase, ElaB/YqjD/DUF883 family</fullName>
    </recommendedName>
</protein>
<accession>A0A1H5XEG0</accession>
<dbReference type="AlphaFoldDB" id="A0A1H5XEG0"/>
<organism evidence="2 3">
    <name type="scientific">Bosea lathyri</name>
    <dbReference type="NCBI Taxonomy" id="1036778"/>
    <lineage>
        <taxon>Bacteria</taxon>
        <taxon>Pseudomonadati</taxon>
        <taxon>Pseudomonadota</taxon>
        <taxon>Alphaproteobacteria</taxon>
        <taxon>Hyphomicrobiales</taxon>
        <taxon>Boseaceae</taxon>
        <taxon>Bosea</taxon>
    </lineage>
</organism>
<reference evidence="2 3" key="1">
    <citation type="submission" date="2016-10" db="EMBL/GenBank/DDBJ databases">
        <authorList>
            <person name="de Groot N.N."/>
        </authorList>
    </citation>
    <scope>NUCLEOTIDE SEQUENCE [LARGE SCALE GENOMIC DNA]</scope>
    <source>
        <strain evidence="2 3">DSM 26656</strain>
    </source>
</reference>
<name>A0A1H5XEG0_9HYPH</name>
<evidence type="ECO:0000313" key="2">
    <source>
        <dbReference type="EMBL" id="SEG10099.1"/>
    </source>
</evidence>
<evidence type="ECO:0000256" key="1">
    <source>
        <dbReference type="SAM" id="MobiDB-lite"/>
    </source>
</evidence>
<evidence type="ECO:0008006" key="4">
    <source>
        <dbReference type="Google" id="ProtNLM"/>
    </source>
</evidence>
<sequence length="107" mass="11533">MSPRNPAVASLKIEQRAQRKAARHQGSDAELQDALEATFPASDPVSAQAPVTAGRTESQPFIEIAEQASERVSKLQELLMNEVRARPLRALGWAAAAGIVLGFWAAR</sequence>
<feature type="region of interest" description="Disordered" evidence="1">
    <location>
        <begin position="1"/>
        <end position="30"/>
    </location>
</feature>
<evidence type="ECO:0000313" key="3">
    <source>
        <dbReference type="Proteomes" id="UP000236743"/>
    </source>
</evidence>
<dbReference type="Proteomes" id="UP000236743">
    <property type="component" value="Unassembled WGS sequence"/>
</dbReference>